<dbReference type="EMBL" id="LXQA011035532">
    <property type="protein sequence ID" value="MCI82123.1"/>
    <property type="molecule type" value="Genomic_DNA"/>
</dbReference>
<evidence type="ECO:0000256" key="1">
    <source>
        <dbReference type="SAM" id="Phobius"/>
    </source>
</evidence>
<proteinExistence type="predicted"/>
<keyword evidence="3" id="KW-1185">Reference proteome</keyword>
<keyword evidence="1" id="KW-1133">Transmembrane helix</keyword>
<keyword evidence="1" id="KW-0812">Transmembrane</keyword>
<name>A0A392V3U9_9FABA</name>
<dbReference type="Proteomes" id="UP000265520">
    <property type="component" value="Unassembled WGS sequence"/>
</dbReference>
<feature type="non-terminal residue" evidence="2">
    <location>
        <position position="1"/>
    </location>
</feature>
<organism evidence="2 3">
    <name type="scientific">Trifolium medium</name>
    <dbReference type="NCBI Taxonomy" id="97028"/>
    <lineage>
        <taxon>Eukaryota</taxon>
        <taxon>Viridiplantae</taxon>
        <taxon>Streptophyta</taxon>
        <taxon>Embryophyta</taxon>
        <taxon>Tracheophyta</taxon>
        <taxon>Spermatophyta</taxon>
        <taxon>Magnoliopsida</taxon>
        <taxon>eudicotyledons</taxon>
        <taxon>Gunneridae</taxon>
        <taxon>Pentapetalae</taxon>
        <taxon>rosids</taxon>
        <taxon>fabids</taxon>
        <taxon>Fabales</taxon>
        <taxon>Fabaceae</taxon>
        <taxon>Papilionoideae</taxon>
        <taxon>50 kb inversion clade</taxon>
        <taxon>NPAAA clade</taxon>
        <taxon>Hologalegina</taxon>
        <taxon>IRL clade</taxon>
        <taxon>Trifolieae</taxon>
        <taxon>Trifolium</taxon>
    </lineage>
</organism>
<sequence length="61" mass="6666">PAYIVNCRYCSRGTVHAKLFIEILFIAHCSLVLFIAGTIHGIAGTVHATLFTLYCSSNTVH</sequence>
<accession>A0A392V3U9</accession>
<protein>
    <submittedName>
        <fullName evidence="2">Uncharacterized protein</fullName>
    </submittedName>
</protein>
<comment type="caution">
    <text evidence="2">The sequence shown here is derived from an EMBL/GenBank/DDBJ whole genome shotgun (WGS) entry which is preliminary data.</text>
</comment>
<reference evidence="2 3" key="1">
    <citation type="journal article" date="2018" name="Front. Plant Sci.">
        <title>Red Clover (Trifolium pratense) and Zigzag Clover (T. medium) - A Picture of Genomic Similarities and Differences.</title>
        <authorList>
            <person name="Dluhosova J."/>
            <person name="Istvanek J."/>
            <person name="Nedelnik J."/>
            <person name="Repkova J."/>
        </authorList>
    </citation>
    <scope>NUCLEOTIDE SEQUENCE [LARGE SCALE GENOMIC DNA]</scope>
    <source>
        <strain evidence="3">cv. 10/8</strain>
        <tissue evidence="2">Leaf</tissue>
    </source>
</reference>
<evidence type="ECO:0000313" key="2">
    <source>
        <dbReference type="EMBL" id="MCI82123.1"/>
    </source>
</evidence>
<evidence type="ECO:0000313" key="3">
    <source>
        <dbReference type="Proteomes" id="UP000265520"/>
    </source>
</evidence>
<keyword evidence="1" id="KW-0472">Membrane</keyword>
<dbReference type="AlphaFoldDB" id="A0A392V3U9"/>
<feature type="transmembrane region" description="Helical" evidence="1">
    <location>
        <begin position="19"/>
        <end position="43"/>
    </location>
</feature>